<sequence length="263" mass="29523">MFDIFKGDQESKMDVKASRDAALRFIKEELQKLEGGEGKNIRGLQLFVASTNDEKHVLEAAMYVEDPDKLKEEIQKIADDFDIELPLTWTMEVEFVDSVPAEAKKASDINLGLFVKTRQNLIQKDLKACIRVLNGEAEKEEYTINSGIDKVTIGREKAAQGSDGFFRVNNIAFPGDSSNEANKYISRQHAHISWNSEIGSFMIFADEGGVPPNNKIKIKSLNNDTPFKLNSTQIGHVLREGDQVILGESAVIEFRFLPNEIEQ</sequence>
<organism evidence="2 3">
    <name type="scientific">Daejeonella lutea</name>
    <dbReference type="NCBI Taxonomy" id="572036"/>
    <lineage>
        <taxon>Bacteria</taxon>
        <taxon>Pseudomonadati</taxon>
        <taxon>Bacteroidota</taxon>
        <taxon>Sphingobacteriia</taxon>
        <taxon>Sphingobacteriales</taxon>
        <taxon>Sphingobacteriaceae</taxon>
        <taxon>Daejeonella</taxon>
    </lineage>
</organism>
<feature type="domain" description="FHA" evidence="1">
    <location>
        <begin position="151"/>
        <end position="234"/>
    </location>
</feature>
<dbReference type="OrthoDB" id="944636at2"/>
<dbReference type="Proteomes" id="UP000189981">
    <property type="component" value="Unassembled WGS sequence"/>
</dbReference>
<dbReference type="InterPro" id="IPR000253">
    <property type="entry name" value="FHA_dom"/>
</dbReference>
<name>A0A1T5ACL6_9SPHI</name>
<accession>A0A1T5ACL6</accession>
<dbReference type="RefSeq" id="WP_079701144.1">
    <property type="nucleotide sequence ID" value="NZ_FUYR01000001.1"/>
</dbReference>
<reference evidence="3" key="1">
    <citation type="submission" date="2017-02" db="EMBL/GenBank/DDBJ databases">
        <authorList>
            <person name="Varghese N."/>
            <person name="Submissions S."/>
        </authorList>
    </citation>
    <scope>NUCLEOTIDE SEQUENCE [LARGE SCALE GENOMIC DNA]</scope>
    <source>
        <strain evidence="3">DSM 22385</strain>
    </source>
</reference>
<dbReference type="Pfam" id="PF00498">
    <property type="entry name" value="FHA"/>
    <property type="match status" value="1"/>
</dbReference>
<dbReference type="SUPFAM" id="SSF49879">
    <property type="entry name" value="SMAD/FHA domain"/>
    <property type="match status" value="1"/>
</dbReference>
<dbReference type="EMBL" id="FUYR01000001">
    <property type="protein sequence ID" value="SKB32704.1"/>
    <property type="molecule type" value="Genomic_DNA"/>
</dbReference>
<evidence type="ECO:0000313" key="3">
    <source>
        <dbReference type="Proteomes" id="UP000189981"/>
    </source>
</evidence>
<dbReference type="InterPro" id="IPR008984">
    <property type="entry name" value="SMAD_FHA_dom_sf"/>
</dbReference>
<dbReference type="PROSITE" id="PS50006">
    <property type="entry name" value="FHA_DOMAIN"/>
    <property type="match status" value="1"/>
</dbReference>
<dbReference type="STRING" id="572036.SAMN05661099_0578"/>
<protein>
    <submittedName>
        <fullName evidence="2">FHA domain-containing protein</fullName>
    </submittedName>
</protein>
<gene>
    <name evidence="2" type="ORF">SAMN05661099_0578</name>
</gene>
<dbReference type="Gene3D" id="2.60.200.20">
    <property type="match status" value="1"/>
</dbReference>
<evidence type="ECO:0000313" key="2">
    <source>
        <dbReference type="EMBL" id="SKB32704.1"/>
    </source>
</evidence>
<evidence type="ECO:0000259" key="1">
    <source>
        <dbReference type="PROSITE" id="PS50006"/>
    </source>
</evidence>
<dbReference type="CDD" id="cd00060">
    <property type="entry name" value="FHA"/>
    <property type="match status" value="1"/>
</dbReference>
<dbReference type="AlphaFoldDB" id="A0A1T5ACL6"/>
<proteinExistence type="predicted"/>
<keyword evidence="3" id="KW-1185">Reference proteome</keyword>